<evidence type="ECO:0008006" key="3">
    <source>
        <dbReference type="Google" id="ProtNLM"/>
    </source>
</evidence>
<dbReference type="STRING" id="80876.SAMN05421779_103433"/>
<dbReference type="SUPFAM" id="SSF102462">
    <property type="entry name" value="Peptidyl-tRNA hydrolase II"/>
    <property type="match status" value="1"/>
</dbReference>
<evidence type="ECO:0000313" key="2">
    <source>
        <dbReference type="Proteomes" id="UP000185678"/>
    </source>
</evidence>
<name>A0A1N7LMR9_9PROT</name>
<dbReference type="Pfam" id="PF09391">
    <property type="entry name" value="DUF2000"/>
    <property type="match status" value="1"/>
</dbReference>
<dbReference type="OrthoDB" id="8667190at2"/>
<dbReference type="InterPro" id="IPR023476">
    <property type="entry name" value="Pep_tRNA_hydro_II_dom_sf"/>
</dbReference>
<gene>
    <name evidence="1" type="ORF">SAMN05421779_103433</name>
</gene>
<keyword evidence="2" id="KW-1185">Reference proteome</keyword>
<reference evidence="1 2" key="1">
    <citation type="submission" date="2017-01" db="EMBL/GenBank/DDBJ databases">
        <authorList>
            <person name="Mah S.A."/>
            <person name="Swanson W.J."/>
            <person name="Moy G.W."/>
            <person name="Vacquier V.D."/>
        </authorList>
    </citation>
    <scope>NUCLEOTIDE SEQUENCE [LARGE SCALE GENOMIC DNA]</scope>
    <source>
        <strain evidence="1 2">DSM 11589</strain>
    </source>
</reference>
<dbReference type="RefSeq" id="WP_076400112.1">
    <property type="nucleotide sequence ID" value="NZ_FTOA01000003.1"/>
</dbReference>
<dbReference type="EMBL" id="FTOA01000003">
    <property type="protein sequence ID" value="SIS75155.1"/>
    <property type="molecule type" value="Genomic_DNA"/>
</dbReference>
<dbReference type="Proteomes" id="UP000185678">
    <property type="component" value="Unassembled WGS sequence"/>
</dbReference>
<accession>A0A1N7LMR9</accession>
<dbReference type="InterPro" id="IPR018988">
    <property type="entry name" value="DUF2000"/>
</dbReference>
<dbReference type="AlphaFoldDB" id="A0A1N7LMR9"/>
<organism evidence="1 2">
    <name type="scientific">Insolitispirillum peregrinum</name>
    <dbReference type="NCBI Taxonomy" id="80876"/>
    <lineage>
        <taxon>Bacteria</taxon>
        <taxon>Pseudomonadati</taxon>
        <taxon>Pseudomonadota</taxon>
        <taxon>Alphaproteobacteria</taxon>
        <taxon>Rhodospirillales</taxon>
        <taxon>Novispirillaceae</taxon>
        <taxon>Insolitispirillum</taxon>
    </lineage>
</organism>
<sequence>MSKTEESLRVSVLVRPDLPLGAVVNTAAVVSVGLAAHVPALAGTVLRDSADRMVLGCSEYPVPILQADSATLQAVIAKACQGDMPDGAAVVPFPAFARRIHTFADYQQELTGRDLTSEELDGVGLVGPDKWVRSLTGALKLLR</sequence>
<dbReference type="Gene3D" id="3.40.1490.10">
    <property type="entry name" value="Bit1"/>
    <property type="match status" value="1"/>
</dbReference>
<proteinExistence type="predicted"/>
<protein>
    <recommendedName>
        <fullName evidence="3">DUF2000 domain-containing protein</fullName>
    </recommendedName>
</protein>
<evidence type="ECO:0000313" key="1">
    <source>
        <dbReference type="EMBL" id="SIS75155.1"/>
    </source>
</evidence>